<accession>A0A8J3KUL3</accession>
<organism evidence="2 3">
    <name type="scientific">Catellatospora coxensis</name>
    <dbReference type="NCBI Taxonomy" id="310354"/>
    <lineage>
        <taxon>Bacteria</taxon>
        <taxon>Bacillati</taxon>
        <taxon>Actinomycetota</taxon>
        <taxon>Actinomycetes</taxon>
        <taxon>Micromonosporales</taxon>
        <taxon>Micromonosporaceae</taxon>
        <taxon>Catellatospora</taxon>
    </lineage>
</organism>
<name>A0A8J3KUL3_9ACTN</name>
<comment type="caution">
    <text evidence="2">The sequence shown here is derived from an EMBL/GenBank/DDBJ whole genome shotgun (WGS) entry which is preliminary data.</text>
</comment>
<dbReference type="Proteomes" id="UP000630887">
    <property type="component" value="Unassembled WGS sequence"/>
</dbReference>
<dbReference type="RefSeq" id="WP_203687936.1">
    <property type="nucleotide sequence ID" value="NZ_BONI01000001.1"/>
</dbReference>
<sequence length="186" mass="19768">MNELSTRAPQVDGVREEAGTLPRLAEYVPHRIVSDIDLEGHVVPGLTGEFFRRPEDGRTATVGLYRYLGAELFMAWGYVGEEHCRWTAYRRADGAWSVPHAGCPRVRRSGEQLELDLDGERVALRATARPGSGAGSGGCAVPPPAVRDSSHTADSGFAPSAGSPRQRAGQPADSAAAAATSASRRT</sequence>
<feature type="region of interest" description="Disordered" evidence="1">
    <location>
        <begin position="127"/>
        <end position="186"/>
    </location>
</feature>
<evidence type="ECO:0000313" key="2">
    <source>
        <dbReference type="EMBL" id="GIG03471.1"/>
    </source>
</evidence>
<dbReference type="AlphaFoldDB" id="A0A8J3KUL3"/>
<reference evidence="2 3" key="1">
    <citation type="submission" date="2021-01" db="EMBL/GenBank/DDBJ databases">
        <title>Whole genome shotgun sequence of Catellatospora coxensis NBRC 107359.</title>
        <authorList>
            <person name="Komaki H."/>
            <person name="Tamura T."/>
        </authorList>
    </citation>
    <scope>NUCLEOTIDE SEQUENCE [LARGE SCALE GENOMIC DNA]</scope>
    <source>
        <strain evidence="2 3">NBRC 107359</strain>
    </source>
</reference>
<evidence type="ECO:0000313" key="3">
    <source>
        <dbReference type="Proteomes" id="UP000630887"/>
    </source>
</evidence>
<evidence type="ECO:0000256" key="1">
    <source>
        <dbReference type="SAM" id="MobiDB-lite"/>
    </source>
</evidence>
<dbReference type="EMBL" id="BONI01000001">
    <property type="protein sequence ID" value="GIG03471.1"/>
    <property type="molecule type" value="Genomic_DNA"/>
</dbReference>
<gene>
    <name evidence="2" type="ORF">Cco03nite_01710</name>
</gene>
<feature type="compositionally biased region" description="Low complexity" evidence="1">
    <location>
        <begin position="172"/>
        <end position="186"/>
    </location>
</feature>
<keyword evidence="3" id="KW-1185">Reference proteome</keyword>
<proteinExistence type="predicted"/>
<protein>
    <submittedName>
        <fullName evidence="2">Uncharacterized protein</fullName>
    </submittedName>
</protein>